<organism evidence="1 2">
    <name type="scientific">Legionella pneumophila subsp. pneumophila</name>
    <dbReference type="NCBI Taxonomy" id="91891"/>
    <lineage>
        <taxon>Bacteria</taxon>
        <taxon>Pseudomonadati</taxon>
        <taxon>Pseudomonadota</taxon>
        <taxon>Gammaproteobacteria</taxon>
        <taxon>Legionellales</taxon>
        <taxon>Legionellaceae</taxon>
        <taxon>Legionella</taxon>
    </lineage>
</organism>
<name>A0A3A6V807_LEGPN</name>
<proteinExistence type="predicted"/>
<reference evidence="1 2" key="1">
    <citation type="submission" date="2018-08" db="EMBL/GenBank/DDBJ databases">
        <title>Genome Sequences of Legionella pneumophila subsp. pneumophila Isolates, Recovered from a Drinking Water System in a Large Builging.</title>
        <authorList>
            <person name="Gomez-Alvarez V."/>
            <person name="Boczek L."/>
            <person name="King D."/>
            <person name="Pemberton A."/>
            <person name="Pfaller S."/>
            <person name="Rodgers M."/>
            <person name="Santodomingo J."/>
            <person name="Revetta R."/>
        </authorList>
    </citation>
    <scope>NUCLEOTIDE SEQUENCE [LARGE SCALE GENOMIC DNA]</scope>
    <source>
        <strain evidence="1 2">L01C.1</strain>
    </source>
</reference>
<dbReference type="EMBL" id="QWDR01000001">
    <property type="protein sequence ID" value="RJY33906.1"/>
    <property type="molecule type" value="Genomic_DNA"/>
</dbReference>
<evidence type="ECO:0000313" key="2">
    <source>
        <dbReference type="Proteomes" id="UP000277145"/>
    </source>
</evidence>
<evidence type="ECO:0000313" key="1">
    <source>
        <dbReference type="EMBL" id="RJY33906.1"/>
    </source>
</evidence>
<accession>A0A3A6V807</accession>
<dbReference type="AlphaFoldDB" id="A0A3A6V807"/>
<dbReference type="Proteomes" id="UP000277145">
    <property type="component" value="Unassembled WGS sequence"/>
</dbReference>
<comment type="caution">
    <text evidence="1">The sequence shown here is derived from an EMBL/GenBank/DDBJ whole genome shotgun (WGS) entry which is preliminary data.</text>
</comment>
<protein>
    <submittedName>
        <fullName evidence="1">Uncharacterized protein</fullName>
    </submittedName>
</protein>
<gene>
    <name evidence="1" type="ORF">D1H98_03675</name>
</gene>
<sequence>MRCSLIFSRDKATKIFRIAIINKYNNYLYEVWRLFGILLCRLLVPQTRLAQYFQGIPRAALWWLSVAGLWRLYFGQNNAMKPKDILKSDASLRIALRLSQHEPILKPNAEPDHAKNSGFLCLDAVQHKAAQK</sequence>